<dbReference type="PANTHER" id="PTHR43479:SF7">
    <property type="entry name" value="TETR-FAMILY TRANSCRIPTIONAL REGULATOR"/>
    <property type="match status" value="1"/>
</dbReference>
<dbReference type="Pfam" id="PF00440">
    <property type="entry name" value="TetR_N"/>
    <property type="match status" value="1"/>
</dbReference>
<dbReference type="InterPro" id="IPR050624">
    <property type="entry name" value="HTH-type_Tx_Regulator"/>
</dbReference>
<dbReference type="RefSeq" id="WP_184244936.1">
    <property type="nucleotide sequence ID" value="NZ_JACHLR010000008.1"/>
</dbReference>
<name>A0A7W7NW06_9SPHN</name>
<reference evidence="4 5" key="1">
    <citation type="submission" date="2020-08" db="EMBL/GenBank/DDBJ databases">
        <title>Functional genomics of gut bacteria from endangered species of beetles.</title>
        <authorList>
            <person name="Carlos-Shanley C."/>
        </authorList>
    </citation>
    <scope>NUCLEOTIDE SEQUENCE [LARGE SCALE GENOMIC DNA]</scope>
    <source>
        <strain evidence="4 5">S00245</strain>
    </source>
</reference>
<sequence>MGIEGKTRARDLVDDLLVTRKVDAADVEHGASHRVRRLYAQSARDPRQIRSATALRKALLRLLERKDFDQITVREIAREAGVHNATFFRHHADKESLLDKVAAEEINRLVAISLPAGLSLEGNLALCEYVSSHRSLWKALLNGGARLAMREEYLRLSMDVAIRHTGAKSWIPEELAVTCSTMLIIETISWWLAQDEHAYSSEEIAHMLYQLVDNIASTPPRAA</sequence>
<organism evidence="4 5">
    <name type="scientific">Novosphingobium chloroacetimidivorans</name>
    <dbReference type="NCBI Taxonomy" id="1428314"/>
    <lineage>
        <taxon>Bacteria</taxon>
        <taxon>Pseudomonadati</taxon>
        <taxon>Pseudomonadota</taxon>
        <taxon>Alphaproteobacteria</taxon>
        <taxon>Sphingomonadales</taxon>
        <taxon>Sphingomonadaceae</taxon>
        <taxon>Novosphingobium</taxon>
    </lineage>
</organism>
<evidence type="ECO:0000313" key="5">
    <source>
        <dbReference type="Proteomes" id="UP000555448"/>
    </source>
</evidence>
<proteinExistence type="predicted"/>
<keyword evidence="1 2" id="KW-0238">DNA-binding</keyword>
<feature type="DNA-binding region" description="H-T-H motif" evidence="2">
    <location>
        <begin position="72"/>
        <end position="91"/>
    </location>
</feature>
<comment type="caution">
    <text evidence="4">The sequence shown here is derived from an EMBL/GenBank/DDBJ whole genome shotgun (WGS) entry which is preliminary data.</text>
</comment>
<evidence type="ECO:0000313" key="4">
    <source>
        <dbReference type="EMBL" id="MBB4858861.1"/>
    </source>
</evidence>
<evidence type="ECO:0000256" key="2">
    <source>
        <dbReference type="PROSITE-ProRule" id="PRU00335"/>
    </source>
</evidence>
<gene>
    <name evidence="4" type="ORF">HNO88_002187</name>
</gene>
<evidence type="ECO:0000256" key="1">
    <source>
        <dbReference type="ARBA" id="ARBA00023125"/>
    </source>
</evidence>
<feature type="domain" description="HTH tetR-type" evidence="3">
    <location>
        <begin position="49"/>
        <end position="109"/>
    </location>
</feature>
<keyword evidence="5" id="KW-1185">Reference proteome</keyword>
<dbReference type="InterPro" id="IPR001647">
    <property type="entry name" value="HTH_TetR"/>
</dbReference>
<dbReference type="GO" id="GO:0003677">
    <property type="term" value="F:DNA binding"/>
    <property type="evidence" value="ECO:0007669"/>
    <property type="project" value="UniProtKB-UniRule"/>
</dbReference>
<dbReference type="EMBL" id="JACHLR010000008">
    <property type="protein sequence ID" value="MBB4858861.1"/>
    <property type="molecule type" value="Genomic_DNA"/>
</dbReference>
<dbReference type="InterPro" id="IPR009057">
    <property type="entry name" value="Homeodomain-like_sf"/>
</dbReference>
<dbReference type="SUPFAM" id="SSF46689">
    <property type="entry name" value="Homeodomain-like"/>
    <property type="match status" value="1"/>
</dbReference>
<dbReference type="AlphaFoldDB" id="A0A7W7NW06"/>
<dbReference type="PANTHER" id="PTHR43479">
    <property type="entry name" value="ACREF/ENVCD OPERON REPRESSOR-RELATED"/>
    <property type="match status" value="1"/>
</dbReference>
<dbReference type="PROSITE" id="PS50977">
    <property type="entry name" value="HTH_TETR_2"/>
    <property type="match status" value="1"/>
</dbReference>
<accession>A0A7W7NW06</accession>
<evidence type="ECO:0000259" key="3">
    <source>
        <dbReference type="PROSITE" id="PS50977"/>
    </source>
</evidence>
<dbReference type="Gene3D" id="1.10.357.10">
    <property type="entry name" value="Tetracycline Repressor, domain 2"/>
    <property type="match status" value="1"/>
</dbReference>
<dbReference type="Proteomes" id="UP000555448">
    <property type="component" value="Unassembled WGS sequence"/>
</dbReference>
<protein>
    <submittedName>
        <fullName evidence="4">AcrR family transcriptional regulator</fullName>
    </submittedName>
</protein>